<dbReference type="OrthoDB" id="9801249at2"/>
<dbReference type="SUPFAM" id="SSF53686">
    <property type="entry name" value="Tryptophan synthase beta subunit-like PLP-dependent enzymes"/>
    <property type="match status" value="1"/>
</dbReference>
<dbReference type="InterPro" id="IPR036052">
    <property type="entry name" value="TrpB-like_PALP_sf"/>
</dbReference>
<feature type="domain" description="Tryptophan synthase beta chain-like PALP" evidence="6">
    <location>
        <begin position="28"/>
        <end position="284"/>
    </location>
</feature>
<dbReference type="RefSeq" id="WP_089708393.1">
    <property type="nucleotide sequence ID" value="NZ_FMAR01000001.1"/>
</dbReference>
<evidence type="ECO:0000256" key="3">
    <source>
        <dbReference type="ARBA" id="ARBA00022898"/>
    </source>
</evidence>
<protein>
    <submittedName>
        <fullName evidence="7">1-aminocyclopropane-1-carboxylate deaminase</fullName>
    </submittedName>
</protein>
<feature type="active site" description="Nucleophile" evidence="4">
    <location>
        <position position="68"/>
    </location>
</feature>
<dbReference type="GO" id="GO:0019148">
    <property type="term" value="F:D-cysteine desulfhydrase activity"/>
    <property type="evidence" value="ECO:0007669"/>
    <property type="project" value="TreeGrafter"/>
</dbReference>
<evidence type="ECO:0000256" key="5">
    <source>
        <dbReference type="PIRSR" id="PIRSR006278-2"/>
    </source>
</evidence>
<dbReference type="PANTHER" id="PTHR43780">
    <property type="entry name" value="1-AMINOCYCLOPROPANE-1-CARBOXYLATE DEAMINASE-RELATED"/>
    <property type="match status" value="1"/>
</dbReference>
<dbReference type="PANTHER" id="PTHR43780:SF2">
    <property type="entry name" value="1-AMINOCYCLOPROPANE-1-CARBOXYLATE DEAMINASE-RELATED"/>
    <property type="match status" value="1"/>
</dbReference>
<evidence type="ECO:0000259" key="6">
    <source>
        <dbReference type="Pfam" id="PF00291"/>
    </source>
</evidence>
<organism evidence="7 8">
    <name type="scientific">Chitinophaga costaii</name>
    <dbReference type="NCBI Taxonomy" id="1335309"/>
    <lineage>
        <taxon>Bacteria</taxon>
        <taxon>Pseudomonadati</taxon>
        <taxon>Bacteroidota</taxon>
        <taxon>Chitinophagia</taxon>
        <taxon>Chitinophagales</taxon>
        <taxon>Chitinophagaceae</taxon>
        <taxon>Chitinophaga</taxon>
    </lineage>
</organism>
<sequence>MILPVFPSPPVSSLQPDWLPVGITAHMLRLDQLHSTVSGNKWYKLKYNLEAALAEGRDTLLTFGGAWSNHLAATAAACNMLGMRSIGVVRGERPPNLSITLQQVEANGMELVFISREEYRHATTAQWAIRYPNAFVIPEGGGNAWGVRGCEDILSGVPAHASYSHIMCAGGTGTTLAGLINSAGTHQEVIGIPVLKNAGWMQAAIAALLREDTDLPRWQLFRDFHGGGYAKTTTALIAFINNFYTQTGIPLDIIYTGKMVMAFQELALGGHFAAGSRVLLVHTGGLQGNLSLAPGVLTYQ</sequence>
<proteinExistence type="inferred from homology"/>
<dbReference type="EMBL" id="FMAR01000001">
    <property type="protein sequence ID" value="SCB80758.1"/>
    <property type="molecule type" value="Genomic_DNA"/>
</dbReference>
<comment type="similarity">
    <text evidence="2">Belongs to the ACC deaminase/D-cysteine desulfhydrase family.</text>
</comment>
<feature type="modified residue" description="N6-(pyridoxal phosphate)lysine" evidence="5">
    <location>
        <position position="41"/>
    </location>
</feature>
<dbReference type="Pfam" id="PF00291">
    <property type="entry name" value="PALP"/>
    <property type="match status" value="1"/>
</dbReference>
<dbReference type="AlphaFoldDB" id="A0A1C3ZEK8"/>
<comment type="cofactor">
    <cofactor evidence="1">
        <name>pyridoxal 5'-phosphate</name>
        <dbReference type="ChEBI" id="CHEBI:597326"/>
    </cofactor>
</comment>
<evidence type="ECO:0000256" key="1">
    <source>
        <dbReference type="ARBA" id="ARBA00001933"/>
    </source>
</evidence>
<gene>
    <name evidence="7" type="ORF">GA0116948_101359</name>
</gene>
<evidence type="ECO:0000256" key="4">
    <source>
        <dbReference type="PIRSR" id="PIRSR006278-1"/>
    </source>
</evidence>
<name>A0A1C3ZEK8_9BACT</name>
<dbReference type="InterPro" id="IPR027278">
    <property type="entry name" value="ACCD_DCysDesulf"/>
</dbReference>
<evidence type="ECO:0000256" key="2">
    <source>
        <dbReference type="ARBA" id="ARBA00008639"/>
    </source>
</evidence>
<reference evidence="7 8" key="1">
    <citation type="submission" date="2016-08" db="EMBL/GenBank/DDBJ databases">
        <authorList>
            <person name="Seilhamer J.J."/>
        </authorList>
    </citation>
    <scope>NUCLEOTIDE SEQUENCE [LARGE SCALE GENOMIC DNA]</scope>
    <source>
        <strain evidence="7 8">A37T2</strain>
    </source>
</reference>
<dbReference type="InterPro" id="IPR001926">
    <property type="entry name" value="TrpB-like_PALP"/>
</dbReference>
<dbReference type="PIRSF" id="PIRSF006278">
    <property type="entry name" value="ACCD_DCysDesulf"/>
    <property type="match status" value="1"/>
</dbReference>
<evidence type="ECO:0000313" key="7">
    <source>
        <dbReference type="EMBL" id="SCB80758.1"/>
    </source>
</evidence>
<accession>A0A1C3ZEK8</accession>
<evidence type="ECO:0000313" key="8">
    <source>
        <dbReference type="Proteomes" id="UP000242818"/>
    </source>
</evidence>
<dbReference type="STRING" id="1335309.GA0116948_101359"/>
<dbReference type="Gene3D" id="3.40.50.1100">
    <property type="match status" value="2"/>
</dbReference>
<keyword evidence="3 5" id="KW-0663">Pyridoxal phosphate</keyword>
<dbReference type="Proteomes" id="UP000242818">
    <property type="component" value="Unassembled WGS sequence"/>
</dbReference>
<keyword evidence="8" id="KW-1185">Reference proteome</keyword>